<dbReference type="PANTHER" id="PTHR43737">
    <property type="entry name" value="BLL7424 PROTEIN"/>
    <property type="match status" value="1"/>
</dbReference>
<evidence type="ECO:0000313" key="2">
    <source>
        <dbReference type="Proteomes" id="UP000593892"/>
    </source>
</evidence>
<reference evidence="1 2" key="1">
    <citation type="submission" date="2020-10" db="EMBL/GenBank/DDBJ databases">
        <title>Complete genome sequence of Paludibaculum fermentans P105T, a facultatively anaerobic acidobacterium capable of dissimilatory Fe(III) reduction.</title>
        <authorList>
            <person name="Dedysh S.N."/>
            <person name="Beletsky A.V."/>
            <person name="Kulichevskaya I.S."/>
            <person name="Mardanov A.V."/>
            <person name="Ravin N.V."/>
        </authorList>
    </citation>
    <scope>NUCLEOTIDE SEQUENCE [LARGE SCALE GENOMIC DNA]</scope>
    <source>
        <strain evidence="1 2">P105</strain>
    </source>
</reference>
<dbReference type="Proteomes" id="UP000593892">
    <property type="component" value="Chromosome"/>
</dbReference>
<dbReference type="Pfam" id="PF07394">
    <property type="entry name" value="DUF1501"/>
    <property type="match status" value="1"/>
</dbReference>
<keyword evidence="2" id="KW-1185">Reference proteome</keyword>
<name>A0A7S7NWE4_PALFE</name>
<dbReference type="InterPro" id="IPR010869">
    <property type="entry name" value="DUF1501"/>
</dbReference>
<gene>
    <name evidence="1" type="ORF">IRI77_14060</name>
</gene>
<dbReference type="PANTHER" id="PTHR43737:SF1">
    <property type="entry name" value="DUF1501 DOMAIN-CONTAINING PROTEIN"/>
    <property type="match status" value="1"/>
</dbReference>
<dbReference type="EMBL" id="CP063849">
    <property type="protein sequence ID" value="QOY91018.1"/>
    <property type="molecule type" value="Genomic_DNA"/>
</dbReference>
<proteinExistence type="predicted"/>
<organism evidence="1 2">
    <name type="scientific">Paludibaculum fermentans</name>
    <dbReference type="NCBI Taxonomy" id="1473598"/>
    <lineage>
        <taxon>Bacteria</taxon>
        <taxon>Pseudomonadati</taxon>
        <taxon>Acidobacteriota</taxon>
        <taxon>Terriglobia</taxon>
        <taxon>Bryobacterales</taxon>
        <taxon>Bryobacteraceae</taxon>
        <taxon>Paludibaculum</taxon>
    </lineage>
</organism>
<sequence length="480" mass="52911">MIRDENDFRALRDRRRFLREVGCGIGTMGLAHLLGAEGRAASGPADNPLLPKLPPLPAKAKNVIFMFMEGAPSQMDLFDPKPGLQKISGQTLPESLTSQLRLAFIKKDAKVLASPRTFKPYGQSGIEYSDYIPNIASCADDICLVRSMYTDAFNHHPGQLLLFTGSIQIGRPTIGAWSLYGLGSESKNLPGFVVLTSGVGTSGGASNFSSGFLPSHYQGTVLRNSGDPVLYLSNPEGVAAQTQRATLDAIRDLNQEHMEETGDPEIASRIASYELGYRMQSAAPEMADLSQEPAHIREMYGIDDPKTKQFGTNCLMARRLVERGVRFVLMMHASWDQHTYLNRDLKKNCDISDKPTAALIKDLKQRGLLDSTLIVWGGEFGRTPMVEIRNTQDPENAGRDHHPLAYSMFMAGGGIKGGQVIGKTDDIGFNIVEDKVHVHDLQATIMNRLGFDHTKLTYRHMGRDFRLTDVEGEVVKKMLA</sequence>
<dbReference type="InterPro" id="IPR017850">
    <property type="entry name" value="Alkaline_phosphatase_core_sf"/>
</dbReference>
<dbReference type="RefSeq" id="WP_194452673.1">
    <property type="nucleotide sequence ID" value="NZ_CP063849.1"/>
</dbReference>
<dbReference type="KEGG" id="pfer:IRI77_14060"/>
<accession>A0A7S7NWE4</accession>
<evidence type="ECO:0000313" key="1">
    <source>
        <dbReference type="EMBL" id="QOY91018.1"/>
    </source>
</evidence>
<protein>
    <submittedName>
        <fullName evidence="1">DUF1501 domain-containing protein</fullName>
    </submittedName>
</protein>
<dbReference type="AlphaFoldDB" id="A0A7S7NWE4"/>
<dbReference type="SUPFAM" id="SSF53649">
    <property type="entry name" value="Alkaline phosphatase-like"/>
    <property type="match status" value="1"/>
</dbReference>